<dbReference type="EMBL" id="JBBPBM010000005">
    <property type="protein sequence ID" value="KAK8583971.1"/>
    <property type="molecule type" value="Genomic_DNA"/>
</dbReference>
<dbReference type="EC" id="2.7.1.67" evidence="2"/>
<reference evidence="7 8" key="1">
    <citation type="journal article" date="2024" name="G3 (Bethesda)">
        <title>Genome assembly of Hibiscus sabdariffa L. provides insights into metabolisms of medicinal natural products.</title>
        <authorList>
            <person name="Kim T."/>
        </authorList>
    </citation>
    <scope>NUCLEOTIDE SEQUENCE [LARGE SCALE GENOMIC DNA]</scope>
    <source>
        <strain evidence="7">TK-2024</strain>
        <tissue evidence="7">Old leaves</tissue>
    </source>
</reference>
<evidence type="ECO:0000256" key="2">
    <source>
        <dbReference type="ARBA" id="ARBA00012169"/>
    </source>
</evidence>
<keyword evidence="5" id="KW-0418">Kinase</keyword>
<comment type="similarity">
    <text evidence="1">Belongs to the PI3/PI4-kinase family. Type II PI4K subfamily.</text>
</comment>
<name>A0ABR2FPG5_9ROSI</name>
<comment type="caution">
    <text evidence="7">The sequence shown here is derived from an EMBL/GenBank/DDBJ whole genome shotgun (WGS) entry which is preliminary data.</text>
</comment>
<organism evidence="7 8">
    <name type="scientific">Hibiscus sabdariffa</name>
    <name type="common">roselle</name>
    <dbReference type="NCBI Taxonomy" id="183260"/>
    <lineage>
        <taxon>Eukaryota</taxon>
        <taxon>Viridiplantae</taxon>
        <taxon>Streptophyta</taxon>
        <taxon>Embryophyta</taxon>
        <taxon>Tracheophyta</taxon>
        <taxon>Spermatophyta</taxon>
        <taxon>Magnoliopsida</taxon>
        <taxon>eudicotyledons</taxon>
        <taxon>Gunneridae</taxon>
        <taxon>Pentapetalae</taxon>
        <taxon>rosids</taxon>
        <taxon>malvids</taxon>
        <taxon>Malvales</taxon>
        <taxon>Malvaceae</taxon>
        <taxon>Malvoideae</taxon>
        <taxon>Hibiscus</taxon>
    </lineage>
</organism>
<gene>
    <name evidence="7" type="ORF">V6N12_068224</name>
</gene>
<keyword evidence="6" id="KW-0067">ATP-binding</keyword>
<keyword evidence="3" id="KW-0808">Transferase</keyword>
<evidence type="ECO:0000313" key="8">
    <source>
        <dbReference type="Proteomes" id="UP001472677"/>
    </source>
</evidence>
<evidence type="ECO:0000256" key="3">
    <source>
        <dbReference type="ARBA" id="ARBA00022679"/>
    </source>
</evidence>
<evidence type="ECO:0000313" key="7">
    <source>
        <dbReference type="EMBL" id="KAK8583971.1"/>
    </source>
</evidence>
<sequence length="205" mass="23394">MNLYIKNLDPLRDSDLLRAELPMIREACLRVLVLCSTFLQEAAAFGLCVAEIADERDDELQFDMDCKEDEVNVTSKTTGNLSVKAPFWCQSRSMNDRHFQAQLDKNIEVSNIQVDEGPVRAGISGLHCHSRKPERACTAGDSSRMIRTAYEQLPTLTSFVKFADMNEEEWNLFIVQFKELLHPAFANRRSRTIGQRQRLGTSCQF</sequence>
<keyword evidence="4" id="KW-0547">Nucleotide-binding</keyword>
<proteinExistence type="inferred from homology"/>
<evidence type="ECO:0000256" key="4">
    <source>
        <dbReference type="ARBA" id="ARBA00022741"/>
    </source>
</evidence>
<evidence type="ECO:0000256" key="6">
    <source>
        <dbReference type="ARBA" id="ARBA00022840"/>
    </source>
</evidence>
<dbReference type="InterPro" id="IPR044571">
    <property type="entry name" value="P4KG1-8"/>
</dbReference>
<evidence type="ECO:0000256" key="5">
    <source>
        <dbReference type="ARBA" id="ARBA00022777"/>
    </source>
</evidence>
<dbReference type="PANTHER" id="PTHR45800">
    <property type="entry name" value="PHOSPHATIDYLINOSITOL 4-KINASE GAMMA"/>
    <property type="match status" value="1"/>
</dbReference>
<dbReference type="PANTHER" id="PTHR45800:SF11">
    <property type="entry name" value="PHOSPHATIDYLINOSITOL 3-KINASE-RELATED PROTEIN KINASE"/>
    <property type="match status" value="1"/>
</dbReference>
<protein>
    <recommendedName>
        <fullName evidence="2">1-phosphatidylinositol 4-kinase</fullName>
        <ecNumber evidence="2">2.7.1.67</ecNumber>
    </recommendedName>
</protein>
<evidence type="ECO:0000256" key="1">
    <source>
        <dbReference type="ARBA" id="ARBA00008941"/>
    </source>
</evidence>
<accession>A0ABR2FPG5</accession>
<keyword evidence="8" id="KW-1185">Reference proteome</keyword>
<dbReference type="Proteomes" id="UP001472677">
    <property type="component" value="Unassembled WGS sequence"/>
</dbReference>